<evidence type="ECO:0000256" key="1">
    <source>
        <dbReference type="SAM" id="SignalP"/>
    </source>
</evidence>
<feature type="chain" id="PRO_5037870756" description="DUF992 domain-containing protein" evidence="1">
    <location>
        <begin position="30"/>
        <end position="161"/>
    </location>
</feature>
<gene>
    <name evidence="2" type="ORF">GCM10007036_37600</name>
</gene>
<evidence type="ECO:0008006" key="4">
    <source>
        <dbReference type="Google" id="ProtNLM"/>
    </source>
</evidence>
<dbReference type="Proteomes" id="UP000603912">
    <property type="component" value="Unassembled WGS sequence"/>
</dbReference>
<reference evidence="2" key="1">
    <citation type="journal article" date="2014" name="Int. J. Syst. Evol. Microbiol.">
        <title>Complete genome sequence of Corynebacterium casei LMG S-19264T (=DSM 44701T), isolated from a smear-ripened cheese.</title>
        <authorList>
            <consortium name="US DOE Joint Genome Institute (JGI-PGF)"/>
            <person name="Walter F."/>
            <person name="Albersmeier A."/>
            <person name="Kalinowski J."/>
            <person name="Ruckert C."/>
        </authorList>
    </citation>
    <scope>NUCLEOTIDE SEQUENCE</scope>
    <source>
        <strain evidence="2">CGMCC 1.12214</strain>
    </source>
</reference>
<dbReference type="EMBL" id="BMES01000002">
    <property type="protein sequence ID" value="GGH28424.1"/>
    <property type="molecule type" value="Genomic_DNA"/>
</dbReference>
<organism evidence="2 3">
    <name type="scientific">Alsobacter metallidurans</name>
    <dbReference type="NCBI Taxonomy" id="340221"/>
    <lineage>
        <taxon>Bacteria</taxon>
        <taxon>Pseudomonadati</taxon>
        <taxon>Pseudomonadota</taxon>
        <taxon>Alphaproteobacteria</taxon>
        <taxon>Hyphomicrobiales</taxon>
        <taxon>Alsobacteraceae</taxon>
        <taxon>Alsobacter</taxon>
    </lineage>
</organism>
<name>A0A917I928_9HYPH</name>
<dbReference type="Pfam" id="PF06186">
    <property type="entry name" value="DUF992"/>
    <property type="match status" value="1"/>
</dbReference>
<dbReference type="RefSeq" id="WP_188519213.1">
    <property type="nucleotide sequence ID" value="NZ_BMES01000002.1"/>
</dbReference>
<comment type="caution">
    <text evidence="2">The sequence shown here is derived from an EMBL/GenBank/DDBJ whole genome shotgun (WGS) entry which is preliminary data.</text>
</comment>
<proteinExistence type="predicted"/>
<evidence type="ECO:0000313" key="3">
    <source>
        <dbReference type="Proteomes" id="UP000603912"/>
    </source>
</evidence>
<evidence type="ECO:0000313" key="2">
    <source>
        <dbReference type="EMBL" id="GGH28424.1"/>
    </source>
</evidence>
<sequence length="161" mass="15882">MNVRTLRAPLLAAAALAAGIVAGVSSAEAAVKVGTLRCNVSGGLGLIITSSKTMACRFSPSRGARETYVGTIRRFGLDIGATDKGVMVWGVFAPTNAWPRGALAGAYAGGSAEATAGAGVSANALVGGNNNTISLQPLSVGAQTGASLALGVSALELRPAR</sequence>
<keyword evidence="3" id="KW-1185">Reference proteome</keyword>
<feature type="signal peptide" evidence="1">
    <location>
        <begin position="1"/>
        <end position="29"/>
    </location>
</feature>
<keyword evidence="1" id="KW-0732">Signal</keyword>
<reference evidence="2" key="2">
    <citation type="submission" date="2020-09" db="EMBL/GenBank/DDBJ databases">
        <authorList>
            <person name="Sun Q."/>
            <person name="Zhou Y."/>
        </authorList>
    </citation>
    <scope>NUCLEOTIDE SEQUENCE</scope>
    <source>
        <strain evidence="2">CGMCC 1.12214</strain>
    </source>
</reference>
<dbReference type="AlphaFoldDB" id="A0A917I928"/>
<protein>
    <recommendedName>
        <fullName evidence="4">DUF992 domain-containing protein</fullName>
    </recommendedName>
</protein>
<dbReference type="InterPro" id="IPR009333">
    <property type="entry name" value="DUF992"/>
</dbReference>
<accession>A0A917I928</accession>